<dbReference type="SUPFAM" id="SSF53822">
    <property type="entry name" value="Periplasmic binding protein-like I"/>
    <property type="match status" value="1"/>
</dbReference>
<comment type="caution">
    <text evidence="1">The sequence shown here is derived from an EMBL/GenBank/DDBJ whole genome shotgun (WGS) entry which is preliminary data.</text>
</comment>
<dbReference type="AlphaFoldDB" id="A0A164NH92"/>
<sequence>MTVDSGECTGVSDGGFDGFDPAYSDVVDRIRDQNRAVGDDYVDLAVMGPLTQTAEPGQLDRDQVRQMLIGAAVAQQRVNTGPLVGDPRPRVRLLLANQGSHQDLWRTPVRELTAIAADPHRHLIGVVALGTSVAGTRDAVQALSRAGIPIIGTITTADDLDYEHVPGMLRVTPSTGAFVSALAGFLTDRPKLGPAIVVWDQNAENRGDIYAASLRDDFHAQLARWIGDLPDQGFVGKSIPSDDRPDMFDTVTINVCQAGARTVLFAGRITDLPPFIDSLSRRACRDRPLTIMTGVTALTAIDRTETQRLRQADMSVVYAGVTDPHTWPRGEGNPPPGYRDYLTAVAQAGYPPDLVDAYTCLTHDAVLTATRAARMASPGTLLPTPGDVRSQLRNINGAYTIPGCSGTVSFTTTSNGNPVGTAIPVVTIGPDTTR</sequence>
<evidence type="ECO:0008006" key="3">
    <source>
        <dbReference type="Google" id="ProtNLM"/>
    </source>
</evidence>
<dbReference type="InterPro" id="IPR028082">
    <property type="entry name" value="Peripla_BP_I"/>
</dbReference>
<keyword evidence="2" id="KW-1185">Reference proteome</keyword>
<name>A0A164NH92_9NOCA</name>
<dbReference type="EMBL" id="LWGR01000005">
    <property type="protein sequence ID" value="KZM74361.1"/>
    <property type="molecule type" value="Genomic_DNA"/>
</dbReference>
<organism evidence="1 2">
    <name type="scientific">Nocardia terpenica</name>
    <dbReference type="NCBI Taxonomy" id="455432"/>
    <lineage>
        <taxon>Bacteria</taxon>
        <taxon>Bacillati</taxon>
        <taxon>Actinomycetota</taxon>
        <taxon>Actinomycetes</taxon>
        <taxon>Mycobacteriales</taxon>
        <taxon>Nocardiaceae</taxon>
        <taxon>Nocardia</taxon>
    </lineage>
</organism>
<reference evidence="1 2" key="1">
    <citation type="submission" date="2016-04" db="EMBL/GenBank/DDBJ databases">
        <authorList>
            <person name="Evans L.H."/>
            <person name="Alamgir A."/>
            <person name="Owens N."/>
            <person name="Weber N.D."/>
            <person name="Virtaneva K."/>
            <person name="Barbian K."/>
            <person name="Babar A."/>
            <person name="Rosenke K."/>
        </authorList>
    </citation>
    <scope>NUCLEOTIDE SEQUENCE [LARGE SCALE GENOMIC DNA]</scope>
    <source>
        <strain evidence="1 2">IFM 0406</strain>
    </source>
</reference>
<gene>
    <name evidence="1" type="ORF">AWN90_25085</name>
</gene>
<accession>A0A164NH92</accession>
<evidence type="ECO:0000313" key="2">
    <source>
        <dbReference type="Proteomes" id="UP000076512"/>
    </source>
</evidence>
<proteinExistence type="predicted"/>
<dbReference type="STRING" id="455432.AWN90_25085"/>
<dbReference type="Gene3D" id="3.40.50.2300">
    <property type="match status" value="2"/>
</dbReference>
<evidence type="ECO:0000313" key="1">
    <source>
        <dbReference type="EMBL" id="KZM74361.1"/>
    </source>
</evidence>
<protein>
    <recommendedName>
        <fullName evidence="3">ABC transporter substrate-binding protein</fullName>
    </recommendedName>
</protein>
<dbReference type="Proteomes" id="UP000076512">
    <property type="component" value="Unassembled WGS sequence"/>
</dbReference>